<evidence type="ECO:0000256" key="2">
    <source>
        <dbReference type="ARBA" id="ARBA00022691"/>
    </source>
</evidence>
<evidence type="ECO:0000313" key="8">
    <source>
        <dbReference type="Proteomes" id="UP000001803"/>
    </source>
</evidence>
<dbReference type="GO" id="GO:0051536">
    <property type="term" value="F:iron-sulfur cluster binding"/>
    <property type="evidence" value="ECO:0007669"/>
    <property type="project" value="UniProtKB-KW"/>
</dbReference>
<feature type="domain" description="Radical SAM core" evidence="6">
    <location>
        <begin position="51"/>
        <end position="153"/>
    </location>
</feature>
<name>A0A3B6V8K6_BRAHW</name>
<accession>A0A3B6V8K6</accession>
<evidence type="ECO:0000256" key="4">
    <source>
        <dbReference type="ARBA" id="ARBA00023004"/>
    </source>
</evidence>
<dbReference type="GO" id="GO:0003824">
    <property type="term" value="F:catalytic activity"/>
    <property type="evidence" value="ECO:0007669"/>
    <property type="project" value="InterPro"/>
</dbReference>
<reference evidence="7 8" key="1">
    <citation type="journal article" date="2009" name="PLoS ONE">
        <title>Genome sequence of the pathogenic intestinal spirochete Brachyspira hyodysenteriae reveals adaptations to its lifestyle in the porcine large intestine.</title>
        <authorList>
            <person name="Bellgard M.I."/>
            <person name="Wanchanthuek P."/>
            <person name="La T."/>
            <person name="Ryan K."/>
            <person name="Moolhuijzen P."/>
            <person name="Albertyn Z."/>
            <person name="Shaban B."/>
            <person name="Motro Y."/>
            <person name="Dunn D.S."/>
            <person name="Schibeci D."/>
            <person name="Hunter A."/>
            <person name="Barrero R."/>
            <person name="Phillips N.D."/>
            <person name="Hampson D.J."/>
        </authorList>
    </citation>
    <scope>NUCLEOTIDE SEQUENCE [LARGE SCALE GENOMIC DNA]</scope>
    <source>
        <strain evidence="8">ATCC 49526 / WA1</strain>
    </source>
</reference>
<evidence type="ECO:0000256" key="1">
    <source>
        <dbReference type="ARBA" id="ARBA00001966"/>
    </source>
</evidence>
<dbReference type="Pfam" id="PF04055">
    <property type="entry name" value="Radical_SAM"/>
    <property type="match status" value="1"/>
</dbReference>
<dbReference type="PANTHER" id="PTHR11228:SF7">
    <property type="entry name" value="PQQA PEPTIDE CYCLASE"/>
    <property type="match status" value="1"/>
</dbReference>
<dbReference type="PANTHER" id="PTHR11228">
    <property type="entry name" value="RADICAL SAM DOMAIN PROTEIN"/>
    <property type="match status" value="1"/>
</dbReference>
<dbReference type="SUPFAM" id="SSF102114">
    <property type="entry name" value="Radical SAM enzymes"/>
    <property type="match status" value="1"/>
</dbReference>
<dbReference type="Proteomes" id="UP000001803">
    <property type="component" value="Chromosome"/>
</dbReference>
<dbReference type="Gene3D" id="3.20.20.70">
    <property type="entry name" value="Aldolase class I"/>
    <property type="match status" value="1"/>
</dbReference>
<evidence type="ECO:0000313" key="7">
    <source>
        <dbReference type="EMBL" id="ACN82955.1"/>
    </source>
</evidence>
<dbReference type="EMBL" id="CP001357">
    <property type="protein sequence ID" value="ACN82955.1"/>
    <property type="molecule type" value="Genomic_DNA"/>
</dbReference>
<comment type="cofactor">
    <cofactor evidence="1">
        <name>[4Fe-4S] cluster</name>
        <dbReference type="ChEBI" id="CHEBI:49883"/>
    </cofactor>
</comment>
<dbReference type="RefSeq" id="WP_012670007.1">
    <property type="nucleotide sequence ID" value="NC_012225.1"/>
</dbReference>
<dbReference type="GO" id="GO:0046872">
    <property type="term" value="F:metal ion binding"/>
    <property type="evidence" value="ECO:0007669"/>
    <property type="project" value="UniProtKB-KW"/>
</dbReference>
<gene>
    <name evidence="7" type="ordered locus">BHWA1_00459</name>
</gene>
<dbReference type="InterPro" id="IPR050377">
    <property type="entry name" value="Radical_SAM_PqqE_MftC-like"/>
</dbReference>
<dbReference type="InterPro" id="IPR058240">
    <property type="entry name" value="rSAM_sf"/>
</dbReference>
<dbReference type="SFLD" id="SFLDS00029">
    <property type="entry name" value="Radical_SAM"/>
    <property type="match status" value="1"/>
</dbReference>
<sequence length="301" mass="35345">MDKKSIDNIVWYIPIRKLRDAVRDFLTSFYTIEKSVNTFMPVKSLRNIEIQISEHCNMACYSCSHFSQLAKEEFRDINILENDLKRLSEITNGLVDVFRITGGEPLLNPRCTEYYSIINKYFPDSIIYLNTNGILLLKQNEKFWEECKKYKVIIIVSGYPLNLDIEKIKEKCKSYDIHFDIYIEKEQEKKISYKTLLNINSTMDPSENFYNCGARNGNCIHLYNGKIYPCAIVSNIRHFNSFFNTNYPVSTLDYIDIHKTTAAEIGYFLSRPVPFCKYCIQPPKIASEWKPSKKDIHEYID</sequence>
<evidence type="ECO:0000259" key="6">
    <source>
        <dbReference type="Pfam" id="PF04055"/>
    </source>
</evidence>
<keyword evidence="3" id="KW-0479">Metal-binding</keyword>
<keyword evidence="5" id="KW-0411">Iron-sulfur</keyword>
<protein>
    <recommendedName>
        <fullName evidence="6">Radical SAM core domain-containing protein</fullName>
    </recommendedName>
</protein>
<keyword evidence="8" id="KW-1185">Reference proteome</keyword>
<dbReference type="CDD" id="cd01335">
    <property type="entry name" value="Radical_SAM"/>
    <property type="match status" value="1"/>
</dbReference>
<evidence type="ECO:0000256" key="5">
    <source>
        <dbReference type="ARBA" id="ARBA00023014"/>
    </source>
</evidence>
<evidence type="ECO:0000256" key="3">
    <source>
        <dbReference type="ARBA" id="ARBA00022723"/>
    </source>
</evidence>
<keyword evidence="4" id="KW-0408">Iron</keyword>
<organism evidence="7 8">
    <name type="scientific">Brachyspira hyodysenteriae (strain ATCC 49526 / WA1)</name>
    <dbReference type="NCBI Taxonomy" id="565034"/>
    <lineage>
        <taxon>Bacteria</taxon>
        <taxon>Pseudomonadati</taxon>
        <taxon>Spirochaetota</taxon>
        <taxon>Spirochaetia</taxon>
        <taxon>Brachyspirales</taxon>
        <taxon>Brachyspiraceae</taxon>
        <taxon>Brachyspira</taxon>
    </lineage>
</organism>
<proteinExistence type="predicted"/>
<dbReference type="KEGG" id="bhy:BHWA1_00459"/>
<dbReference type="STRING" id="565034.BHWA1_00459"/>
<dbReference type="InterPro" id="IPR007197">
    <property type="entry name" value="rSAM"/>
</dbReference>
<keyword evidence="2" id="KW-0949">S-adenosyl-L-methionine</keyword>
<dbReference type="InterPro" id="IPR013785">
    <property type="entry name" value="Aldolase_TIM"/>
</dbReference>
<dbReference type="AlphaFoldDB" id="A0A3B6V8K6"/>